<proteinExistence type="predicted"/>
<sequence length="234" mass="25454">MRAVGTLTAEDYAKVVAPVVDDVTRNRKRLRCLVEVGPDFTGVTPAAAWEDVRLGLRAMRAFDGCAVLTGNDRVADASRVAAFVMPCRVKVFGLDERTAAVEWLTDLPSGAAIRPKLIGPGVVLVEVSEPLRTADFVLLAEIVDGWLAEHPTLTGLVVHTRRVPGWATLGSLLRHVGFVRGHHRRIDRLALASDSRAASVAPRVITRLIHPEVRAFGYDRLDDAIAWAGRRDGS</sequence>
<dbReference type="Proteomes" id="UP001499967">
    <property type="component" value="Unassembled WGS sequence"/>
</dbReference>
<dbReference type="EMBL" id="BAAAHP010000014">
    <property type="protein sequence ID" value="GAA0922328.1"/>
    <property type="molecule type" value="Genomic_DNA"/>
</dbReference>
<evidence type="ECO:0000313" key="1">
    <source>
        <dbReference type="EMBL" id="GAA0922328.1"/>
    </source>
</evidence>
<dbReference type="SUPFAM" id="SSF52091">
    <property type="entry name" value="SpoIIaa-like"/>
    <property type="match status" value="2"/>
</dbReference>
<gene>
    <name evidence="1" type="ORF">GCM10009559_05730</name>
</gene>
<name>A0ABP3ZHN0_9PSEU</name>
<protein>
    <recommendedName>
        <fullName evidence="3">STAS/SEC14 domain-containing protein</fullName>
    </recommendedName>
</protein>
<evidence type="ECO:0008006" key="3">
    <source>
        <dbReference type="Google" id="ProtNLM"/>
    </source>
</evidence>
<dbReference type="InterPro" id="IPR021866">
    <property type="entry name" value="SpoIIAA-like"/>
</dbReference>
<dbReference type="InterPro" id="IPR036513">
    <property type="entry name" value="STAS_dom_sf"/>
</dbReference>
<dbReference type="InterPro" id="IPR038396">
    <property type="entry name" value="SpoIIAA-like_sf"/>
</dbReference>
<evidence type="ECO:0000313" key="2">
    <source>
        <dbReference type="Proteomes" id="UP001499967"/>
    </source>
</evidence>
<comment type="caution">
    <text evidence="1">The sequence shown here is derived from an EMBL/GenBank/DDBJ whole genome shotgun (WGS) entry which is preliminary data.</text>
</comment>
<keyword evidence="2" id="KW-1185">Reference proteome</keyword>
<dbReference type="Pfam" id="PF11964">
    <property type="entry name" value="SpoIIAA-like"/>
    <property type="match status" value="2"/>
</dbReference>
<organism evidence="1 2">
    <name type="scientific">Pseudonocardia zijingensis</name>
    <dbReference type="NCBI Taxonomy" id="153376"/>
    <lineage>
        <taxon>Bacteria</taxon>
        <taxon>Bacillati</taxon>
        <taxon>Actinomycetota</taxon>
        <taxon>Actinomycetes</taxon>
        <taxon>Pseudonocardiales</taxon>
        <taxon>Pseudonocardiaceae</taxon>
        <taxon>Pseudonocardia</taxon>
    </lineage>
</organism>
<accession>A0ABP3ZHN0</accession>
<reference evidence="2" key="1">
    <citation type="journal article" date="2019" name="Int. J. Syst. Evol. Microbiol.">
        <title>The Global Catalogue of Microorganisms (GCM) 10K type strain sequencing project: providing services to taxonomists for standard genome sequencing and annotation.</title>
        <authorList>
            <consortium name="The Broad Institute Genomics Platform"/>
            <consortium name="The Broad Institute Genome Sequencing Center for Infectious Disease"/>
            <person name="Wu L."/>
            <person name="Ma J."/>
        </authorList>
    </citation>
    <scope>NUCLEOTIDE SEQUENCE [LARGE SCALE GENOMIC DNA]</scope>
    <source>
        <strain evidence="2">JCM 11117</strain>
    </source>
</reference>
<dbReference type="Gene3D" id="3.40.50.10600">
    <property type="entry name" value="SpoIIaa-like domains"/>
    <property type="match status" value="2"/>
</dbReference>